<dbReference type="InterPro" id="IPR009003">
    <property type="entry name" value="Peptidase_S1_PA"/>
</dbReference>
<dbReference type="PRINTS" id="PR00722">
    <property type="entry name" value="CHYMOTRYPSIN"/>
</dbReference>
<dbReference type="SMART" id="SM00020">
    <property type="entry name" value="Tryp_SPc"/>
    <property type="match status" value="1"/>
</dbReference>
<dbReference type="InterPro" id="IPR051487">
    <property type="entry name" value="Ser/Thr_Proteases_Immune/Dev"/>
</dbReference>
<comment type="caution">
    <text evidence="8">The sequence shown here is derived from an EMBL/GenBank/DDBJ whole genome shotgun (WGS) entry which is preliminary data.</text>
</comment>
<dbReference type="PROSITE" id="PS00135">
    <property type="entry name" value="TRYPSIN_SER"/>
    <property type="match status" value="1"/>
</dbReference>
<keyword evidence="5" id="KW-0645">Protease</keyword>
<keyword evidence="2" id="KW-1015">Disulfide bond</keyword>
<dbReference type="Gene3D" id="2.40.10.10">
    <property type="entry name" value="Trypsin-like serine proteases"/>
    <property type="match status" value="3"/>
</dbReference>
<dbReference type="SUPFAM" id="SSF50494">
    <property type="entry name" value="Trypsin-like serine proteases"/>
    <property type="match status" value="1"/>
</dbReference>
<dbReference type="InterPro" id="IPR001254">
    <property type="entry name" value="Trypsin_dom"/>
</dbReference>
<dbReference type="InterPro" id="IPR033116">
    <property type="entry name" value="TRYPSIN_SER"/>
</dbReference>
<evidence type="ECO:0000313" key="9">
    <source>
        <dbReference type="Proteomes" id="UP000037510"/>
    </source>
</evidence>
<dbReference type="STRING" id="104452.A0A0L7LRR0"/>
<dbReference type="GO" id="GO:0006508">
    <property type="term" value="P:proteolysis"/>
    <property type="evidence" value="ECO:0007669"/>
    <property type="project" value="UniProtKB-KW"/>
</dbReference>
<dbReference type="InterPro" id="IPR043504">
    <property type="entry name" value="Peptidase_S1_PA_chymotrypsin"/>
</dbReference>
<evidence type="ECO:0000256" key="3">
    <source>
        <dbReference type="ARBA" id="ARBA00023180"/>
    </source>
</evidence>
<feature type="non-terminal residue" evidence="8">
    <location>
        <position position="1"/>
    </location>
</feature>
<dbReference type="EMBL" id="JTDY01000242">
    <property type="protein sequence ID" value="KOB78094.1"/>
    <property type="molecule type" value="Genomic_DNA"/>
</dbReference>
<dbReference type="PANTHER" id="PTHR24256">
    <property type="entry name" value="TRYPTASE-RELATED"/>
    <property type="match status" value="1"/>
</dbReference>
<dbReference type="InterPro" id="IPR001314">
    <property type="entry name" value="Peptidase_S1A"/>
</dbReference>
<dbReference type="InterPro" id="IPR018114">
    <property type="entry name" value="TRYPSIN_HIS"/>
</dbReference>
<dbReference type="GO" id="GO:0004252">
    <property type="term" value="F:serine-type endopeptidase activity"/>
    <property type="evidence" value="ECO:0007669"/>
    <property type="project" value="InterPro"/>
</dbReference>
<dbReference type="Proteomes" id="UP000037510">
    <property type="component" value="Unassembled WGS sequence"/>
</dbReference>
<dbReference type="AlphaFoldDB" id="A0A0L7LRR0"/>
<keyword evidence="3" id="KW-0325">Glycoprotein</keyword>
<feature type="region of interest" description="Disordered" evidence="6">
    <location>
        <begin position="14"/>
        <end position="37"/>
    </location>
</feature>
<evidence type="ECO:0000256" key="5">
    <source>
        <dbReference type="RuleBase" id="RU363034"/>
    </source>
</evidence>
<comment type="similarity">
    <text evidence="4">Belongs to the peptidase S1 family. CLIP subfamily.</text>
</comment>
<evidence type="ECO:0000256" key="4">
    <source>
        <dbReference type="ARBA" id="ARBA00024195"/>
    </source>
</evidence>
<sequence length="263" mass="28534">VCCSFHNRSETRAPIANTTSKNGVANQNSTNGDLDDGLQDVTNHPNLKLLPKFCGTAETDKIVGGNRTQLYEMPWMVILSYDEGGVITPGCGGTLISKRYVLTAAHCVRPSGGKVLVGVTLGEHDRRTDPDCEVLKEKTSCASRVVNATIEEVISHPGYKKEKFLSSDDIALIRLARPANFNIRWGITENKVQSQVLLKDMDACGGDSGGPFMYPGLLGSGGVRMVQRAVVSFGPRSCGNGVLPGVYTRLSHYMKWILDNMRS</sequence>
<keyword evidence="9" id="KW-1185">Reference proteome</keyword>
<keyword evidence="5" id="KW-0378">Hydrolase</keyword>
<organism evidence="8 9">
    <name type="scientific">Operophtera brumata</name>
    <name type="common">Winter moth</name>
    <name type="synonym">Phalaena brumata</name>
    <dbReference type="NCBI Taxonomy" id="104452"/>
    <lineage>
        <taxon>Eukaryota</taxon>
        <taxon>Metazoa</taxon>
        <taxon>Ecdysozoa</taxon>
        <taxon>Arthropoda</taxon>
        <taxon>Hexapoda</taxon>
        <taxon>Insecta</taxon>
        <taxon>Pterygota</taxon>
        <taxon>Neoptera</taxon>
        <taxon>Endopterygota</taxon>
        <taxon>Lepidoptera</taxon>
        <taxon>Glossata</taxon>
        <taxon>Ditrysia</taxon>
        <taxon>Geometroidea</taxon>
        <taxon>Geometridae</taxon>
        <taxon>Larentiinae</taxon>
        <taxon>Operophtera</taxon>
    </lineage>
</organism>
<feature type="domain" description="Peptidase S1" evidence="7">
    <location>
        <begin position="62"/>
        <end position="262"/>
    </location>
</feature>
<gene>
    <name evidence="8" type="ORF">OBRU01_01560</name>
</gene>
<reference evidence="8 9" key="1">
    <citation type="journal article" date="2015" name="Genome Biol. Evol.">
        <title>The genome of winter moth (Operophtera brumata) provides a genomic perspective on sexual dimorphism and phenology.</title>
        <authorList>
            <person name="Derks M.F."/>
            <person name="Smit S."/>
            <person name="Salis L."/>
            <person name="Schijlen E."/>
            <person name="Bossers A."/>
            <person name="Mateman C."/>
            <person name="Pijl A.S."/>
            <person name="de Ridder D."/>
            <person name="Groenen M.A."/>
            <person name="Visser M.E."/>
            <person name="Megens H.J."/>
        </authorList>
    </citation>
    <scope>NUCLEOTIDE SEQUENCE [LARGE SCALE GENOMIC DNA]</scope>
    <source>
        <strain evidence="8">WM2013NL</strain>
        <tissue evidence="8">Head and thorax</tissue>
    </source>
</reference>
<proteinExistence type="inferred from homology"/>
<evidence type="ECO:0000256" key="2">
    <source>
        <dbReference type="ARBA" id="ARBA00023157"/>
    </source>
</evidence>
<name>A0A0L7LRR0_OPEBR</name>
<evidence type="ECO:0000256" key="1">
    <source>
        <dbReference type="ARBA" id="ARBA00022729"/>
    </source>
</evidence>
<feature type="compositionally biased region" description="Polar residues" evidence="6">
    <location>
        <begin position="16"/>
        <end position="32"/>
    </location>
</feature>
<evidence type="ECO:0000256" key="6">
    <source>
        <dbReference type="SAM" id="MobiDB-lite"/>
    </source>
</evidence>
<dbReference type="FunFam" id="2.40.10.10:FF:000028">
    <property type="entry name" value="Serine protease easter"/>
    <property type="match status" value="1"/>
</dbReference>
<dbReference type="Pfam" id="PF00089">
    <property type="entry name" value="Trypsin"/>
    <property type="match status" value="2"/>
</dbReference>
<accession>A0A0L7LRR0</accession>
<dbReference type="PROSITE" id="PS00134">
    <property type="entry name" value="TRYPSIN_HIS"/>
    <property type="match status" value="1"/>
</dbReference>
<keyword evidence="5" id="KW-0720">Serine protease</keyword>
<evidence type="ECO:0000259" key="7">
    <source>
        <dbReference type="PROSITE" id="PS50240"/>
    </source>
</evidence>
<dbReference type="CDD" id="cd00190">
    <property type="entry name" value="Tryp_SPc"/>
    <property type="match status" value="1"/>
</dbReference>
<keyword evidence="1" id="KW-0732">Signal</keyword>
<protein>
    <submittedName>
        <fullName evidence="8">Hemolymph proteinase 5</fullName>
    </submittedName>
</protein>
<evidence type="ECO:0000313" key="8">
    <source>
        <dbReference type="EMBL" id="KOB78094.1"/>
    </source>
</evidence>
<dbReference type="PROSITE" id="PS50240">
    <property type="entry name" value="TRYPSIN_DOM"/>
    <property type="match status" value="1"/>
</dbReference>